<dbReference type="AlphaFoldDB" id="A0A316XDF0"/>
<gene>
    <name evidence="1" type="ORF">C1631_009780</name>
</gene>
<dbReference type="RefSeq" id="WP_103247388.1">
    <property type="nucleotide sequence ID" value="NZ_PPED02000002.1"/>
</dbReference>
<protein>
    <submittedName>
        <fullName evidence="1">Uncharacterized protein</fullName>
    </submittedName>
</protein>
<evidence type="ECO:0000313" key="2">
    <source>
        <dbReference type="Proteomes" id="UP000236594"/>
    </source>
</evidence>
<keyword evidence="2" id="KW-1185">Reference proteome</keyword>
<proteinExistence type="predicted"/>
<name>A0A316XDF0_9FLAO</name>
<dbReference type="EMBL" id="PPED02000002">
    <property type="protein sequence ID" value="PWN70263.1"/>
    <property type="molecule type" value="Genomic_DNA"/>
</dbReference>
<comment type="caution">
    <text evidence="1">The sequence shown here is derived from an EMBL/GenBank/DDBJ whole genome shotgun (WGS) entry which is preliminary data.</text>
</comment>
<organism evidence="1 2">
    <name type="scientific">Chryseobacterium phosphatilyticum</name>
    <dbReference type="NCBI Taxonomy" id="475075"/>
    <lineage>
        <taxon>Bacteria</taxon>
        <taxon>Pseudomonadati</taxon>
        <taxon>Bacteroidota</taxon>
        <taxon>Flavobacteriia</taxon>
        <taxon>Flavobacteriales</taxon>
        <taxon>Weeksellaceae</taxon>
        <taxon>Chryseobacterium group</taxon>
        <taxon>Chryseobacterium</taxon>
    </lineage>
</organism>
<evidence type="ECO:0000313" key="1">
    <source>
        <dbReference type="EMBL" id="PWN70263.1"/>
    </source>
</evidence>
<dbReference type="Proteomes" id="UP000236594">
    <property type="component" value="Unassembled WGS sequence"/>
</dbReference>
<sequence length="213" mass="23653">MDTTLNIYFDKNGVSYLNNTNQMVGIIRAYPGAVDLKYICLAFAPFINNNPCTFSDCWRALASRNQPQSMATYKENVSTDAQYGQRYTVSNIGFYGTPGNCPPDLLGIENTSTSVLYPGIAQKINGVFGVCNADTASVNTINYFDYSDELWLFTASGISSNMAIASSLFVPSNMQNRGFTISKYLSITFQEDMDVYFDSFSNVFRIGRLPSKK</sequence>
<accession>A0A316XDF0</accession>
<dbReference type="OrthoDB" id="1267604at2"/>
<reference evidence="1 2" key="1">
    <citation type="submission" date="2018-04" db="EMBL/GenBank/DDBJ databases">
        <title>Draft Genome Sequence of Phosphate-Solubilizing Chryseobacterium sp. ISE14 that is a Biocontrol and Plant Growth-Promoting Rhizobacterium Isolated from Cucumber.</title>
        <authorList>
            <person name="Jeong J.-J."/>
            <person name="Sang M.K."/>
            <person name="Choi I.-G."/>
            <person name="Kim K.D."/>
        </authorList>
    </citation>
    <scope>NUCLEOTIDE SEQUENCE [LARGE SCALE GENOMIC DNA]</scope>
    <source>
        <strain evidence="1 2">ISE14</strain>
    </source>
</reference>